<organism evidence="7 8">
    <name type="scientific">Nocardiopsis suaedae</name>
    <dbReference type="NCBI Taxonomy" id="3018444"/>
    <lineage>
        <taxon>Bacteria</taxon>
        <taxon>Bacillati</taxon>
        <taxon>Actinomycetota</taxon>
        <taxon>Actinomycetes</taxon>
        <taxon>Streptosporangiales</taxon>
        <taxon>Nocardiopsidaceae</taxon>
        <taxon>Nocardiopsis</taxon>
    </lineage>
</organism>
<comment type="caution">
    <text evidence="7">The sequence shown here is derived from an EMBL/GenBank/DDBJ whole genome shotgun (WGS) entry which is preliminary data.</text>
</comment>
<keyword evidence="2" id="KW-0663">Pyridoxal phosphate</keyword>
<dbReference type="SMART" id="SM00345">
    <property type="entry name" value="HTH_GNTR"/>
    <property type="match status" value="1"/>
</dbReference>
<dbReference type="InterPro" id="IPR015424">
    <property type="entry name" value="PyrdxlP-dep_Trfase"/>
</dbReference>
<evidence type="ECO:0000259" key="6">
    <source>
        <dbReference type="PROSITE" id="PS50949"/>
    </source>
</evidence>
<keyword evidence="7" id="KW-0032">Aminotransferase</keyword>
<reference evidence="7" key="1">
    <citation type="submission" date="2023-01" db="EMBL/GenBank/DDBJ databases">
        <title>Draft genome sequence of Nocardiopsis sp. LSu2-4 isolated from halophytes.</title>
        <authorList>
            <person name="Duangmal K."/>
            <person name="Chantavorakit T."/>
        </authorList>
    </citation>
    <scope>NUCLEOTIDE SEQUENCE</scope>
    <source>
        <strain evidence="7">LSu2-4</strain>
    </source>
</reference>
<dbReference type="PANTHER" id="PTHR46577:SF1">
    <property type="entry name" value="HTH-TYPE TRANSCRIPTIONAL REGULATORY PROTEIN GABR"/>
    <property type="match status" value="1"/>
</dbReference>
<keyword evidence="5" id="KW-0804">Transcription</keyword>
<evidence type="ECO:0000313" key="7">
    <source>
        <dbReference type="EMBL" id="MDA2805116.1"/>
    </source>
</evidence>
<dbReference type="InterPro" id="IPR036388">
    <property type="entry name" value="WH-like_DNA-bd_sf"/>
</dbReference>
<keyword evidence="7" id="KW-0808">Transferase</keyword>
<name>A0ABT4TL70_9ACTN</name>
<sequence length="484" mass="50889">MGTDKVDTRTLASLLGRWSAGRGPLYLLLAGRLRRLIEEGTLRAGAVLPPDRVLASALAVGRTTVVAAYEELRGEGRIERRQGSGTRVAEAVPLPPAAEEGPVNPMFLQLIEPQDGTVVLSCAAPEEPPPEVVRAYGGLSLPSAVDLGYHPAGLARLREAVAAKYTAQGVPTAPGQVLVTTGAQQALSLLVEHLVAPGDGVLAEAPTYAGALDVLRASGAALMPVATGPDGLDVARAVRLMAERRPVLAYTVPNHHNPTGSVLPPLAARRLVRAAAQHGVVLVDDAVAADLSLDGSPAPPPLAAYGEAVTVGSLSKVAWGGLRVGWLRAREELVARLVRLKSMRDLGGEVGSQLVAAELLEDYEQVRGRRVRELREGHDLLRAELERLLPEWECPPVAGGQTVWVRLPRGDAASFAQVAIRHGVAVLPGPAIDATGGSRDRLRLPFSPDPDRLAEGVRRLAEAWNAYTAPKGTPRSVSLGAVVV</sequence>
<dbReference type="Pfam" id="PF00155">
    <property type="entry name" value="Aminotran_1_2"/>
    <property type="match status" value="1"/>
</dbReference>
<proteinExistence type="inferred from homology"/>
<dbReference type="InterPro" id="IPR000524">
    <property type="entry name" value="Tscrpt_reg_HTH_GntR"/>
</dbReference>
<accession>A0ABT4TL70</accession>
<dbReference type="SUPFAM" id="SSF46785">
    <property type="entry name" value="Winged helix' DNA-binding domain"/>
    <property type="match status" value="1"/>
</dbReference>
<dbReference type="CDD" id="cd07377">
    <property type="entry name" value="WHTH_GntR"/>
    <property type="match status" value="1"/>
</dbReference>
<dbReference type="Pfam" id="PF00392">
    <property type="entry name" value="GntR"/>
    <property type="match status" value="1"/>
</dbReference>
<dbReference type="Proteomes" id="UP001165685">
    <property type="component" value="Unassembled WGS sequence"/>
</dbReference>
<evidence type="ECO:0000256" key="3">
    <source>
        <dbReference type="ARBA" id="ARBA00023015"/>
    </source>
</evidence>
<dbReference type="GO" id="GO:0008483">
    <property type="term" value="F:transaminase activity"/>
    <property type="evidence" value="ECO:0007669"/>
    <property type="project" value="UniProtKB-KW"/>
</dbReference>
<dbReference type="CDD" id="cd00609">
    <property type="entry name" value="AAT_like"/>
    <property type="match status" value="1"/>
</dbReference>
<dbReference type="PANTHER" id="PTHR46577">
    <property type="entry name" value="HTH-TYPE TRANSCRIPTIONAL REGULATORY PROTEIN GABR"/>
    <property type="match status" value="1"/>
</dbReference>
<comment type="similarity">
    <text evidence="1">In the C-terminal section; belongs to the class-I pyridoxal-phosphate-dependent aminotransferase family.</text>
</comment>
<dbReference type="InterPro" id="IPR051446">
    <property type="entry name" value="HTH_trans_reg/aminotransferase"/>
</dbReference>
<evidence type="ECO:0000256" key="4">
    <source>
        <dbReference type="ARBA" id="ARBA00023125"/>
    </source>
</evidence>
<feature type="domain" description="HTH gntR-type" evidence="6">
    <location>
        <begin position="23"/>
        <end position="91"/>
    </location>
</feature>
<dbReference type="Gene3D" id="3.40.640.10">
    <property type="entry name" value="Type I PLP-dependent aspartate aminotransferase-like (Major domain)"/>
    <property type="match status" value="1"/>
</dbReference>
<dbReference type="EMBL" id="JAQFWP010000017">
    <property type="protein sequence ID" value="MDA2805116.1"/>
    <property type="molecule type" value="Genomic_DNA"/>
</dbReference>
<dbReference type="SUPFAM" id="SSF53383">
    <property type="entry name" value="PLP-dependent transferases"/>
    <property type="match status" value="1"/>
</dbReference>
<dbReference type="InterPro" id="IPR004839">
    <property type="entry name" value="Aminotransferase_I/II_large"/>
</dbReference>
<evidence type="ECO:0000256" key="2">
    <source>
        <dbReference type="ARBA" id="ARBA00022898"/>
    </source>
</evidence>
<dbReference type="InterPro" id="IPR036390">
    <property type="entry name" value="WH_DNA-bd_sf"/>
</dbReference>
<evidence type="ECO:0000313" key="8">
    <source>
        <dbReference type="Proteomes" id="UP001165685"/>
    </source>
</evidence>
<dbReference type="PROSITE" id="PS50949">
    <property type="entry name" value="HTH_GNTR"/>
    <property type="match status" value="1"/>
</dbReference>
<dbReference type="InterPro" id="IPR015421">
    <property type="entry name" value="PyrdxlP-dep_Trfase_major"/>
</dbReference>
<evidence type="ECO:0000256" key="5">
    <source>
        <dbReference type="ARBA" id="ARBA00023163"/>
    </source>
</evidence>
<keyword evidence="3" id="KW-0805">Transcription regulation</keyword>
<dbReference type="RefSeq" id="WP_270677763.1">
    <property type="nucleotide sequence ID" value="NZ_JAQFWP010000017.1"/>
</dbReference>
<protein>
    <submittedName>
        <fullName evidence="7">PLP-dependent aminotransferase family protein</fullName>
    </submittedName>
</protein>
<dbReference type="Gene3D" id="1.10.10.10">
    <property type="entry name" value="Winged helix-like DNA-binding domain superfamily/Winged helix DNA-binding domain"/>
    <property type="match status" value="1"/>
</dbReference>
<gene>
    <name evidence="7" type="ORF">O4U47_11385</name>
</gene>
<evidence type="ECO:0000256" key="1">
    <source>
        <dbReference type="ARBA" id="ARBA00005384"/>
    </source>
</evidence>
<keyword evidence="4" id="KW-0238">DNA-binding</keyword>
<keyword evidence="8" id="KW-1185">Reference proteome</keyword>